<reference evidence="1 2" key="1">
    <citation type="submission" date="2023-09" db="EMBL/GenBank/DDBJ databases">
        <title>Aquirufa genomes.</title>
        <authorList>
            <person name="Pitt A."/>
        </authorList>
    </citation>
    <scope>NUCLEOTIDE SEQUENCE [LARGE SCALE GENOMIC DNA]</scope>
    <source>
        <strain evidence="1 2">LEOWEIH-7C</strain>
    </source>
</reference>
<dbReference type="EMBL" id="JAVNWW010000003">
    <property type="protein sequence ID" value="MDU0809004.1"/>
    <property type="molecule type" value="Genomic_DNA"/>
</dbReference>
<gene>
    <name evidence="1" type="ORF">PQG45_08150</name>
</gene>
<dbReference type="Proteomes" id="UP001249959">
    <property type="component" value="Unassembled WGS sequence"/>
</dbReference>
<keyword evidence="2" id="KW-1185">Reference proteome</keyword>
<evidence type="ECO:0008006" key="3">
    <source>
        <dbReference type="Google" id="ProtNLM"/>
    </source>
</evidence>
<dbReference type="RefSeq" id="WP_315577134.1">
    <property type="nucleotide sequence ID" value="NZ_JARDXH010000005.1"/>
</dbReference>
<protein>
    <recommendedName>
        <fullName evidence="3">DUF3575 domain-containing protein</fullName>
    </recommendedName>
</protein>
<organism evidence="1 2">
    <name type="scientific">Aquirufa regiilacus</name>
    <dbReference type="NCBI Taxonomy" id="3024868"/>
    <lineage>
        <taxon>Bacteria</taxon>
        <taxon>Pseudomonadati</taxon>
        <taxon>Bacteroidota</taxon>
        <taxon>Cytophagia</taxon>
        <taxon>Cytophagales</taxon>
        <taxon>Flectobacillaceae</taxon>
        <taxon>Aquirufa</taxon>
    </lineage>
</organism>
<evidence type="ECO:0000313" key="1">
    <source>
        <dbReference type="EMBL" id="MDU0809004.1"/>
    </source>
</evidence>
<evidence type="ECO:0000313" key="2">
    <source>
        <dbReference type="Proteomes" id="UP001249959"/>
    </source>
</evidence>
<comment type="caution">
    <text evidence="1">The sequence shown here is derived from an EMBL/GenBank/DDBJ whole genome shotgun (WGS) entry which is preliminary data.</text>
</comment>
<accession>A0ABU3TT67</accession>
<sequence>MKYYKASTKHLCGVWFVILYLVVAPFVAQAQSWKWTIGSAITQYQFENSKGVQIDWMKPSSGLHVELAHEHVLLDTVRLISKFSKSAIYFSNRPKLAKSLSYFHYAIGANYHQLNAIGDVQQIAFSYQTDFVGFSASLGPKYTFYKGWNLGVAGVLMGQQLIAGNQLLSNRYYPLTEDSQFNSFKIFAGYQIELSKAINPNVRAFAQVRRTASLFSPQSPTGKLDLLPMTISMGISLNR</sequence>
<proteinExistence type="predicted"/>
<name>A0ABU3TT67_9BACT</name>